<dbReference type="RefSeq" id="WP_189908278.1">
    <property type="nucleotide sequence ID" value="NZ_BNBC01000088.1"/>
</dbReference>
<accession>A0A919E6W2</accession>
<organism evidence="2 3">
    <name type="scientific">Streptomyces spiralis</name>
    <dbReference type="NCBI Taxonomy" id="66376"/>
    <lineage>
        <taxon>Bacteria</taxon>
        <taxon>Bacillati</taxon>
        <taxon>Actinomycetota</taxon>
        <taxon>Actinomycetes</taxon>
        <taxon>Kitasatosporales</taxon>
        <taxon>Streptomycetaceae</taxon>
        <taxon>Streptomyces</taxon>
    </lineage>
</organism>
<keyword evidence="3" id="KW-1185">Reference proteome</keyword>
<reference evidence="2" key="1">
    <citation type="journal article" date="2014" name="Int. J. Syst. Evol. Microbiol.">
        <title>Complete genome sequence of Corynebacterium casei LMG S-19264T (=DSM 44701T), isolated from a smear-ripened cheese.</title>
        <authorList>
            <consortium name="US DOE Joint Genome Institute (JGI-PGF)"/>
            <person name="Walter F."/>
            <person name="Albersmeier A."/>
            <person name="Kalinowski J."/>
            <person name="Ruckert C."/>
        </authorList>
    </citation>
    <scope>NUCLEOTIDE SEQUENCE</scope>
    <source>
        <strain evidence="2">JCM 3302</strain>
    </source>
</reference>
<proteinExistence type="predicted"/>
<dbReference type="Proteomes" id="UP000641386">
    <property type="component" value="Unassembled WGS sequence"/>
</dbReference>
<evidence type="ECO:0000313" key="2">
    <source>
        <dbReference type="EMBL" id="GHF19176.1"/>
    </source>
</evidence>
<dbReference type="EMBL" id="BNBC01000088">
    <property type="protein sequence ID" value="GHF19176.1"/>
    <property type="molecule type" value="Genomic_DNA"/>
</dbReference>
<evidence type="ECO:0000313" key="3">
    <source>
        <dbReference type="Proteomes" id="UP000641386"/>
    </source>
</evidence>
<comment type="caution">
    <text evidence="2">The sequence shown here is derived from an EMBL/GenBank/DDBJ whole genome shotgun (WGS) entry which is preliminary data.</text>
</comment>
<protein>
    <submittedName>
        <fullName evidence="2">Uncharacterized protein</fullName>
    </submittedName>
</protein>
<sequence>MTHPTMASDPDRTPEPVPAAAPGPGRRPHDDPGPSGDQLVTGHHDPEQPGQPLDAAAHVGGAPATASRPPATTPPSPSARTHTMTCAV</sequence>
<reference evidence="2" key="2">
    <citation type="submission" date="2020-09" db="EMBL/GenBank/DDBJ databases">
        <authorList>
            <person name="Sun Q."/>
            <person name="Ohkuma M."/>
        </authorList>
    </citation>
    <scope>NUCLEOTIDE SEQUENCE</scope>
    <source>
        <strain evidence="2">JCM 3302</strain>
    </source>
</reference>
<feature type="compositionally biased region" description="Low complexity" evidence="1">
    <location>
        <begin position="55"/>
        <end position="70"/>
    </location>
</feature>
<name>A0A919E6W2_9ACTN</name>
<evidence type="ECO:0000256" key="1">
    <source>
        <dbReference type="SAM" id="MobiDB-lite"/>
    </source>
</evidence>
<gene>
    <name evidence="2" type="ORF">GCM10014715_87460</name>
</gene>
<dbReference type="AlphaFoldDB" id="A0A919E6W2"/>
<feature type="region of interest" description="Disordered" evidence="1">
    <location>
        <begin position="1"/>
        <end position="88"/>
    </location>
</feature>